<dbReference type="EMBL" id="DS113509">
    <property type="protein sequence ID" value="EAY03298.1"/>
    <property type="molecule type" value="Genomic_DNA"/>
</dbReference>
<dbReference type="Gene3D" id="1.10.1540.10">
    <property type="entry name" value="BEACH domain"/>
    <property type="match status" value="1"/>
</dbReference>
<dbReference type="KEGG" id="tva:4761135"/>
<dbReference type="SMART" id="SM00320">
    <property type="entry name" value="WD40"/>
    <property type="match status" value="2"/>
</dbReference>
<dbReference type="Pfam" id="PF14844">
    <property type="entry name" value="PH_BEACH"/>
    <property type="match status" value="1"/>
</dbReference>
<dbReference type="SUPFAM" id="SSF81837">
    <property type="entry name" value="BEACH domain"/>
    <property type="match status" value="1"/>
</dbReference>
<protein>
    <submittedName>
        <fullName evidence="3">Beige/BEACH domain containing protein</fullName>
    </submittedName>
</protein>
<dbReference type="Proteomes" id="UP000001542">
    <property type="component" value="Unassembled WGS sequence"/>
</dbReference>
<dbReference type="InterPro" id="IPR000409">
    <property type="entry name" value="BEACH_dom"/>
</dbReference>
<dbReference type="CDD" id="cd06071">
    <property type="entry name" value="Beach"/>
    <property type="match status" value="1"/>
</dbReference>
<dbReference type="PANTHER" id="PTHR13743:SF112">
    <property type="entry name" value="BEACH DOMAIN-CONTAINING PROTEIN"/>
    <property type="match status" value="1"/>
</dbReference>
<name>A2EVL9_TRIV3</name>
<reference evidence="3" key="1">
    <citation type="submission" date="2006-10" db="EMBL/GenBank/DDBJ databases">
        <authorList>
            <person name="Amadeo P."/>
            <person name="Zhao Q."/>
            <person name="Wortman J."/>
            <person name="Fraser-Liggett C."/>
            <person name="Carlton J."/>
        </authorList>
    </citation>
    <scope>NUCLEOTIDE SEQUENCE</scope>
    <source>
        <strain evidence="3">G3</strain>
    </source>
</reference>
<dbReference type="InterPro" id="IPR023362">
    <property type="entry name" value="PH-BEACH_dom"/>
</dbReference>
<dbReference type="Gene3D" id="2.30.29.30">
    <property type="entry name" value="Pleckstrin-homology domain (PH domain)/Phosphotyrosine-binding domain (PTB)"/>
    <property type="match status" value="1"/>
</dbReference>
<accession>A2EVL9</accession>
<dbReference type="InterPro" id="IPR011993">
    <property type="entry name" value="PH-like_dom_sf"/>
</dbReference>
<sequence>MITSATNVLINLQVSRDCFFSGILDFIIQLIFHSLTNANFSGIFETIYDSAFTLVSQEEVFQQLTKLQKSNIIIAISLLYRQMDADKYEEKAMLLYNCLYFLPLIFRTKELDIQPTIDVVYVFLTKFLTNMVGDLPSFEGENINVPEIEMNMIYILSKNFQKPLVSPELLKDYENDPIYLNAPTFYSQFYLQLVSKFRQIFLMNQDFFKGFASQLTPQHYPQLFSFLLMIINKAKDGAFNLFLYKSKFIEIMFNSALLNNSFCEHLNENNLIYDYYYQLQEMIFNFLGNSNIAKVIYITLSKVISQRQPRTIKFLLNTLTHSIIINKINLSTFTSVDLLESLRLAESSFKIFLTENENKEVLEARTRIIAFYEFLYLKINPVVIFSQPKPTMHLLSLLNEDELVDTVVRWIEFAFMSCKATFTLTERCLNLLKTRNDQNFLLKFVEIFAKSCNNSKNDICKSIMQAKAFTVINQLISQYTEVENYDKTIALTLVQYLLQIIYHVSLKDAEVAKDLNNSPFGIFQKLAVVARKLEISDEIINFLFSYITMSNEWTKSNAEIVNRGPLYFITKWTIGTEKFPEVSSLLYHLIESSIPNRFQCCQASVISHLVEHIATYENIDSACNCFSLIGTSFFHKRELENSLKAIAAGHTNSINLFRLLITILGGTNNIPPSFIHLYDVDNSYFKAATMKVLSPVTIEFSADNSLFNEGNLLNIIYQDLQILIDYKDGSHTFSAVVDNLLVQSVSSSKRTSFDTWLKYKLEFTKSDARLYINNELLEITRLPKRPIKLTDIEIKLSHCDFESLKVTQLGFPEKVLAEYTAKSVHDNVIYNTVDSNMQGYVNGLVIPYKPSIFGSIKSYGGPSIFLPIITAAKNFSDPKLLVSSFFGLLSPLISIRSQLFIGKNFFACLNQVLKQIDKSFIPENLLQYFISMYETLEGSLKKEFEEQILKDFSLTKLIPSLIPDIYLRFPNILSNFKTFGKFFKVCVYSFKNDELDINFANSLYTIFIMMKEVQFNIETDLPNIFIYGTSHQSPLLSYVCLSFITRYICIEPDFMINYLAKFGYFLPIFANIHNPCHENQYLLLKIAAIVFNNVGKGEIVKQFINFTSSIVFETSKPVQMFDFLCTMIKENNPENLRIDVSFTDDVCQVYYPQFLPIICHMLQKIPYEDACNKLRIIRDCFLTGFPKVLTFVFFTAIIYIANFTKDMTWLHILFPDSKIGQEIYQIIALINVSMAVFGKQFADAYYEICTYIFEQKVFSHFILSSLLYNMINVPSYEITEHIDPDKLEFIDFMRLIPDVLKSNNKNTMDFFAAPKSLLDAIKLTVDSIIHSNIERFGSDTIWLLFSNALLYLNEYEEDYVSQEIRSLVSNEDKYIWLKIASLYIYHTFQSSHNSEDALKLLKSQWSELSDLSVDQISEFYAQRQVSKISEAVINECKNYMGDAIHNIEDSFDTIGSQIAVGSSDLENFLEEMHAIQSGLTDNQDLDRYEKHRSFLYENLIDKLNNTIGGVWTSTTDRSIHMKFDPVIDSFGRHYRLRPNKHFNDHMDASRMRDLCTNETVIVERMKTMDVISQTHKLTADSILTLDCQMCTIRRIYLGKVIVTSNYIYFDANTFITPISDEKYDSRKFVEIETSSINHMLWRRFQLVNCACEIFTSNLISYFFIFDNDQTRNNFLQTVAEKTYTPNLQIFQKKPFLGLVPPDIIEKWRTGKMSNFEYLYWLNMLAGRSYNDISQYPVYPWILSNYKNDTINFNEKGNYRKLTKPLGALNSTRLSKLIKSRKDVEGTVFDCLYRSHYSTPAFVIFYMIRIEPFTSLHILLQKDRFDNPNRLFSSIPYSWELVTGTAIDFRELIPEFFSFGTFLKNSENYDLGELSNGTRVNDVQLPPWAKNSSQFVIMNRLALESPYVSANLNHWIDLMFGYRSRGQGAEDVFNVFSPYSYSEVLNDPTISVEVARSSAYNFGTCPDQIFSEPSPEKQILKTNKICSSSGFFEFTETKLGTIEGHVVSIYSDNDSYVLLTSEGTCIKFKSQKNGQYTFSTEKYPFRCFSSQFVCVIKETDTIVVSAPYKDYFETYSLSKKNLLKTSPSNGSTITALTGSEDGSSLASCCVDSSVIIWKGETDEGTIISVHSNPVKFVCMNKRNDSLVSVDSSNLLVCTSISSGKPFSICQLPQMPSILLLSPMGLIVTVTSPLNVENQGSIEVRDLCCNIVASLPLKFNSCKAVIAQMPDFGEFLIIGIERKLVIWRLFDLKSVGIHKLNSLISEISYVSESNLILIVLENGDFIRLQLTISS</sequence>
<organism evidence="3 4">
    <name type="scientific">Trichomonas vaginalis (strain ATCC PRA-98 / G3)</name>
    <dbReference type="NCBI Taxonomy" id="412133"/>
    <lineage>
        <taxon>Eukaryota</taxon>
        <taxon>Metamonada</taxon>
        <taxon>Parabasalia</taxon>
        <taxon>Trichomonadida</taxon>
        <taxon>Trichomonadidae</taxon>
        <taxon>Trichomonas</taxon>
    </lineage>
</organism>
<dbReference type="InterPro" id="IPR050865">
    <property type="entry name" value="BEACH_Domain"/>
</dbReference>
<dbReference type="InParanoid" id="A2EVL9"/>
<dbReference type="PROSITE" id="PS51783">
    <property type="entry name" value="PH_BEACH"/>
    <property type="match status" value="1"/>
</dbReference>
<feature type="domain" description="BEACH-type PH" evidence="2">
    <location>
        <begin position="1576"/>
        <end position="1679"/>
    </location>
</feature>
<dbReference type="SMR" id="A2EVL9"/>
<evidence type="ECO:0000259" key="2">
    <source>
        <dbReference type="PROSITE" id="PS51783"/>
    </source>
</evidence>
<proteinExistence type="predicted"/>
<dbReference type="Gene3D" id="2.130.10.10">
    <property type="entry name" value="YVTN repeat-like/Quinoprotein amine dehydrogenase"/>
    <property type="match status" value="1"/>
</dbReference>
<keyword evidence="4" id="KW-1185">Reference proteome</keyword>
<dbReference type="SUPFAM" id="SSF50729">
    <property type="entry name" value="PH domain-like"/>
    <property type="match status" value="1"/>
</dbReference>
<dbReference type="InterPro" id="IPR036372">
    <property type="entry name" value="BEACH_dom_sf"/>
</dbReference>
<dbReference type="InterPro" id="IPR001680">
    <property type="entry name" value="WD40_rpt"/>
</dbReference>
<dbReference type="InterPro" id="IPR015943">
    <property type="entry name" value="WD40/YVTN_repeat-like_dom_sf"/>
</dbReference>
<evidence type="ECO:0000313" key="3">
    <source>
        <dbReference type="EMBL" id="EAY03298.1"/>
    </source>
</evidence>
<dbReference type="eggNOG" id="KOG1787">
    <property type="taxonomic scope" value="Eukaryota"/>
</dbReference>
<dbReference type="VEuPathDB" id="TrichDB:TVAG_193680"/>
<dbReference type="SMART" id="SM01026">
    <property type="entry name" value="Beach"/>
    <property type="match status" value="1"/>
</dbReference>
<dbReference type="OrthoDB" id="26681at2759"/>
<feature type="domain" description="BEACH" evidence="1">
    <location>
        <begin position="1692"/>
        <end position="1976"/>
    </location>
</feature>
<dbReference type="Pfam" id="PF02138">
    <property type="entry name" value="Beach"/>
    <property type="match status" value="1"/>
</dbReference>
<dbReference type="SUPFAM" id="SSF50978">
    <property type="entry name" value="WD40 repeat-like"/>
    <property type="match status" value="1"/>
</dbReference>
<evidence type="ECO:0000259" key="1">
    <source>
        <dbReference type="PROSITE" id="PS50197"/>
    </source>
</evidence>
<dbReference type="VEuPathDB" id="TrichDB:TVAGG3_0358000"/>
<dbReference type="PROSITE" id="PS50197">
    <property type="entry name" value="BEACH"/>
    <property type="match status" value="1"/>
</dbReference>
<reference evidence="3" key="2">
    <citation type="journal article" date="2007" name="Science">
        <title>Draft genome sequence of the sexually transmitted pathogen Trichomonas vaginalis.</title>
        <authorList>
            <person name="Carlton J.M."/>
            <person name="Hirt R.P."/>
            <person name="Silva J.C."/>
            <person name="Delcher A.L."/>
            <person name="Schatz M."/>
            <person name="Zhao Q."/>
            <person name="Wortman J.R."/>
            <person name="Bidwell S.L."/>
            <person name="Alsmark U.C.M."/>
            <person name="Besteiro S."/>
            <person name="Sicheritz-Ponten T."/>
            <person name="Noel C.J."/>
            <person name="Dacks J.B."/>
            <person name="Foster P.G."/>
            <person name="Simillion C."/>
            <person name="Van de Peer Y."/>
            <person name="Miranda-Saavedra D."/>
            <person name="Barton G.J."/>
            <person name="Westrop G.D."/>
            <person name="Mueller S."/>
            <person name="Dessi D."/>
            <person name="Fiori P.L."/>
            <person name="Ren Q."/>
            <person name="Paulsen I."/>
            <person name="Zhang H."/>
            <person name="Bastida-Corcuera F.D."/>
            <person name="Simoes-Barbosa A."/>
            <person name="Brown M.T."/>
            <person name="Hayes R.D."/>
            <person name="Mukherjee M."/>
            <person name="Okumura C.Y."/>
            <person name="Schneider R."/>
            <person name="Smith A.J."/>
            <person name="Vanacova S."/>
            <person name="Villalvazo M."/>
            <person name="Haas B.J."/>
            <person name="Pertea M."/>
            <person name="Feldblyum T.V."/>
            <person name="Utterback T.R."/>
            <person name="Shu C.L."/>
            <person name="Osoegawa K."/>
            <person name="de Jong P.J."/>
            <person name="Hrdy I."/>
            <person name="Horvathova L."/>
            <person name="Zubacova Z."/>
            <person name="Dolezal P."/>
            <person name="Malik S.B."/>
            <person name="Logsdon J.M. Jr."/>
            <person name="Henze K."/>
            <person name="Gupta A."/>
            <person name="Wang C.C."/>
            <person name="Dunne R.L."/>
            <person name="Upcroft J.A."/>
            <person name="Upcroft P."/>
            <person name="White O."/>
            <person name="Salzberg S.L."/>
            <person name="Tang P."/>
            <person name="Chiu C.-H."/>
            <person name="Lee Y.-S."/>
            <person name="Embley T.M."/>
            <person name="Coombs G.H."/>
            <person name="Mottram J.C."/>
            <person name="Tachezy J."/>
            <person name="Fraser-Liggett C.M."/>
            <person name="Johnson P.J."/>
        </authorList>
    </citation>
    <scope>NUCLEOTIDE SEQUENCE [LARGE SCALE GENOMIC DNA]</scope>
    <source>
        <strain evidence="3">G3</strain>
    </source>
</reference>
<dbReference type="PANTHER" id="PTHR13743">
    <property type="entry name" value="BEIGE/BEACH-RELATED"/>
    <property type="match status" value="1"/>
</dbReference>
<gene>
    <name evidence="3" type="ORF">TVAG_193680</name>
</gene>
<evidence type="ECO:0000313" key="4">
    <source>
        <dbReference type="Proteomes" id="UP000001542"/>
    </source>
</evidence>
<dbReference type="InterPro" id="IPR036322">
    <property type="entry name" value="WD40_repeat_dom_sf"/>
</dbReference>
<dbReference type="RefSeq" id="XP_001315521.1">
    <property type="nucleotide sequence ID" value="XM_001315486.1"/>
</dbReference>